<comment type="caution">
    <text evidence="2">The sequence shown here is derived from an EMBL/GenBank/DDBJ whole genome shotgun (WGS) entry which is preliminary data.</text>
</comment>
<keyword evidence="2" id="KW-0808">Transferase</keyword>
<dbReference type="RefSeq" id="WP_200349776.1">
    <property type="nucleotide sequence ID" value="NZ_BAABHZ010000010.1"/>
</dbReference>
<feature type="domain" description="DUF374" evidence="1">
    <location>
        <begin position="77"/>
        <end position="140"/>
    </location>
</feature>
<evidence type="ECO:0000259" key="1">
    <source>
        <dbReference type="Pfam" id="PF04028"/>
    </source>
</evidence>
<dbReference type="Proteomes" id="UP000600139">
    <property type="component" value="Unassembled WGS sequence"/>
</dbReference>
<dbReference type="AlphaFoldDB" id="A0A934R0V5"/>
<keyword evidence="2" id="KW-0012">Acyltransferase</keyword>
<dbReference type="GO" id="GO:0016746">
    <property type="term" value="F:acyltransferase activity"/>
    <property type="evidence" value="ECO:0007669"/>
    <property type="project" value="UniProtKB-KW"/>
</dbReference>
<dbReference type="Pfam" id="PF04028">
    <property type="entry name" value="DUF374"/>
    <property type="match status" value="1"/>
</dbReference>
<keyword evidence="3" id="KW-1185">Reference proteome</keyword>
<dbReference type="InterPro" id="IPR007172">
    <property type="entry name" value="DUF374"/>
</dbReference>
<sequence>MSKPKSTEIQGNRKAEILGTLAGWLMRVWSKTLRFEIYDRCGVITAHDPIRPVIYALWHNRIFTMPPIWWRTGGNLRKSVVLTSASKDGAILAKAMSVFGLGAVRGSSSRRAVAALIGMKRSLQEGYDVCITPDGPRGPRYSFHPGIIKLAQSTGAPIVPIHLKFTEAWHVNSWDRLVIPKPFSEVDVTFDELIFIPAKLDETEFLAQVERVKNILLAGADDL</sequence>
<gene>
    <name evidence="2" type="ORF">JIN84_04320</name>
</gene>
<evidence type="ECO:0000313" key="3">
    <source>
        <dbReference type="Proteomes" id="UP000600139"/>
    </source>
</evidence>
<accession>A0A934R0V5</accession>
<evidence type="ECO:0000313" key="2">
    <source>
        <dbReference type="EMBL" id="MBK1814826.1"/>
    </source>
</evidence>
<dbReference type="SUPFAM" id="SSF69593">
    <property type="entry name" value="Glycerol-3-phosphate (1)-acyltransferase"/>
    <property type="match status" value="1"/>
</dbReference>
<proteinExistence type="predicted"/>
<dbReference type="CDD" id="cd07983">
    <property type="entry name" value="LPLAT_DUF374-like"/>
    <property type="match status" value="1"/>
</dbReference>
<reference evidence="2" key="1">
    <citation type="submission" date="2021-01" db="EMBL/GenBank/DDBJ databases">
        <title>Modified the classification status of verrucomicrobia.</title>
        <authorList>
            <person name="Feng X."/>
        </authorList>
    </citation>
    <scope>NUCLEOTIDE SEQUENCE</scope>
    <source>
        <strain evidence="2">JCM 18052</strain>
    </source>
</reference>
<organism evidence="2 3">
    <name type="scientific">Luteolibacter yonseiensis</name>
    <dbReference type="NCBI Taxonomy" id="1144680"/>
    <lineage>
        <taxon>Bacteria</taxon>
        <taxon>Pseudomonadati</taxon>
        <taxon>Verrucomicrobiota</taxon>
        <taxon>Verrucomicrobiia</taxon>
        <taxon>Verrucomicrobiales</taxon>
        <taxon>Verrucomicrobiaceae</taxon>
        <taxon>Luteolibacter</taxon>
    </lineage>
</organism>
<protein>
    <submittedName>
        <fullName evidence="2">Lysophospholipid acyltransferase family protein</fullName>
    </submittedName>
</protein>
<dbReference type="EMBL" id="JAENIK010000004">
    <property type="protein sequence ID" value="MBK1814826.1"/>
    <property type="molecule type" value="Genomic_DNA"/>
</dbReference>
<name>A0A934R0V5_9BACT</name>